<reference evidence="4 5" key="1">
    <citation type="submission" date="2015-04" db="EMBL/GenBank/DDBJ databases">
        <title>Complete genome sequence of Schizopora paradoxa KUC8140, a cosmopolitan wood degrader in East Asia.</title>
        <authorList>
            <consortium name="DOE Joint Genome Institute"/>
            <person name="Min B."/>
            <person name="Park H."/>
            <person name="Jang Y."/>
            <person name="Kim J.-J."/>
            <person name="Kim K.H."/>
            <person name="Pangilinan J."/>
            <person name="Lipzen A."/>
            <person name="Riley R."/>
            <person name="Grigoriev I.V."/>
            <person name="Spatafora J.W."/>
            <person name="Choi I.-G."/>
        </authorList>
    </citation>
    <scope>NUCLEOTIDE SEQUENCE [LARGE SCALE GENOMIC DNA]</scope>
    <source>
        <strain evidence="4 5">KUC8140</strain>
    </source>
</reference>
<organism evidence="4 5">
    <name type="scientific">Schizopora paradoxa</name>
    <dbReference type="NCBI Taxonomy" id="27342"/>
    <lineage>
        <taxon>Eukaryota</taxon>
        <taxon>Fungi</taxon>
        <taxon>Dikarya</taxon>
        <taxon>Basidiomycota</taxon>
        <taxon>Agaricomycotina</taxon>
        <taxon>Agaricomycetes</taxon>
        <taxon>Hymenochaetales</taxon>
        <taxon>Schizoporaceae</taxon>
        <taxon>Schizopora</taxon>
    </lineage>
</organism>
<keyword evidence="2" id="KW-0521">NADP</keyword>
<name>A0A0H2RAE0_9AGAM</name>
<dbReference type="EMBL" id="KQ086094">
    <property type="protein sequence ID" value="KLO08377.1"/>
    <property type="molecule type" value="Genomic_DNA"/>
</dbReference>
<protein>
    <submittedName>
        <fullName evidence="4">NAD(P)-binding protein</fullName>
    </submittedName>
</protein>
<evidence type="ECO:0000256" key="1">
    <source>
        <dbReference type="ARBA" id="ARBA00006328"/>
    </source>
</evidence>
<dbReference type="OrthoDB" id="300709at2759"/>
<dbReference type="PANTHER" id="PTHR42748">
    <property type="entry name" value="NITROGEN METABOLITE REPRESSION PROTEIN NMRA FAMILY MEMBER"/>
    <property type="match status" value="1"/>
</dbReference>
<dbReference type="AlphaFoldDB" id="A0A0H2RAE0"/>
<proteinExistence type="inferred from homology"/>
<dbReference type="SUPFAM" id="SSF51735">
    <property type="entry name" value="NAD(P)-binding Rossmann-fold domains"/>
    <property type="match status" value="1"/>
</dbReference>
<dbReference type="InParanoid" id="A0A0H2RAE0"/>
<keyword evidence="5" id="KW-1185">Reference proteome</keyword>
<dbReference type="GO" id="GO:0005634">
    <property type="term" value="C:nucleus"/>
    <property type="evidence" value="ECO:0007669"/>
    <property type="project" value="TreeGrafter"/>
</dbReference>
<evidence type="ECO:0000313" key="5">
    <source>
        <dbReference type="Proteomes" id="UP000053477"/>
    </source>
</evidence>
<dbReference type="Proteomes" id="UP000053477">
    <property type="component" value="Unassembled WGS sequence"/>
</dbReference>
<dbReference type="InterPro" id="IPR036291">
    <property type="entry name" value="NAD(P)-bd_dom_sf"/>
</dbReference>
<evidence type="ECO:0000256" key="2">
    <source>
        <dbReference type="ARBA" id="ARBA00022857"/>
    </source>
</evidence>
<dbReference type="Gene3D" id="3.40.50.720">
    <property type="entry name" value="NAD(P)-binding Rossmann-like Domain"/>
    <property type="match status" value="1"/>
</dbReference>
<evidence type="ECO:0000259" key="3">
    <source>
        <dbReference type="Pfam" id="PF05368"/>
    </source>
</evidence>
<dbReference type="InterPro" id="IPR008030">
    <property type="entry name" value="NmrA-like"/>
</dbReference>
<gene>
    <name evidence="4" type="ORF">SCHPADRAFT_916968</name>
</gene>
<dbReference type="STRING" id="27342.A0A0H2RAE0"/>
<dbReference type="PANTHER" id="PTHR42748:SF7">
    <property type="entry name" value="NMRA LIKE REDOX SENSOR 1-RELATED"/>
    <property type="match status" value="1"/>
</dbReference>
<comment type="similarity">
    <text evidence="1">Belongs to the NmrA-type oxidoreductase family.</text>
</comment>
<feature type="domain" description="NmrA-like" evidence="3">
    <location>
        <begin position="6"/>
        <end position="178"/>
    </location>
</feature>
<dbReference type="Pfam" id="PF05368">
    <property type="entry name" value="NmrA"/>
    <property type="match status" value="1"/>
</dbReference>
<accession>A0A0H2RAE0</accession>
<dbReference type="InterPro" id="IPR051164">
    <property type="entry name" value="NmrA-like_oxidored"/>
</dbReference>
<evidence type="ECO:0000313" key="4">
    <source>
        <dbReference type="EMBL" id="KLO08377.1"/>
    </source>
</evidence>
<sequence length="284" mass="31887">MVESDKPLIVVTGATGAQGGSAVKFCLKTEDKTARNLPYFLSPDLKSKGVEVVQADYDDFDSLLEGFKGADGAFLLTNFWDPTVFDEEREFITGKALVDAAKQSGVGHVVYSAIEQSLETLKAAHFDSKFRVNNYLIESGLNRTSIYTPCYFENFINNDPFKLRKDSDGSTVLAHWPLLWTDGPIPGYSADRNHTGRDIKIISEIFTPRQYVTYLKEFAPAGVEIKYKETSFEEFDALRNETGFMKEMHANRSDEEVAVAGSLYPERISLRDFVKNHIGELLPH</sequence>
<dbReference type="Gene3D" id="3.90.25.10">
    <property type="entry name" value="UDP-galactose 4-epimerase, domain 1"/>
    <property type="match status" value="1"/>
</dbReference>